<keyword evidence="1" id="KW-0732">Signal</keyword>
<evidence type="ECO:0000256" key="1">
    <source>
        <dbReference type="SAM" id="SignalP"/>
    </source>
</evidence>
<accession>A0A1T5J2E3</accession>
<name>A0A1T5J2E3_9BACT</name>
<feature type="chain" id="PRO_5010578221" description="DUF2911 domain-containing protein" evidence="1">
    <location>
        <begin position="20"/>
        <end position="183"/>
    </location>
</feature>
<dbReference type="STRING" id="688867.SAMN05660236_0671"/>
<gene>
    <name evidence="2" type="ORF">SAMN05660236_0671</name>
</gene>
<dbReference type="OrthoDB" id="978542at2"/>
<reference evidence="2 3" key="1">
    <citation type="submission" date="2017-02" db="EMBL/GenBank/DDBJ databases">
        <authorList>
            <person name="Peterson S.W."/>
        </authorList>
    </citation>
    <scope>NUCLEOTIDE SEQUENCE [LARGE SCALE GENOMIC DNA]</scope>
    <source>
        <strain evidence="2 3">DSM 25262</strain>
    </source>
</reference>
<sequence length="183" mass="20246">MKKIIISVFTLFIAFTASAQHDHSAASAPADTLKKSIPREVHAQVGAAHLMLHYHAPAVRGRLIWGGLVPYGEVWVTGAHSATSWEFNKAIVVGNTTIAAGKYAVFTIPGKEKWTVIINRNWNQHLADDYSAKDDVARIDVTPQTTAALQERLQYSITSQSNSNGVLSIRWEKLKLDIPFQVR</sequence>
<feature type="signal peptide" evidence="1">
    <location>
        <begin position="1"/>
        <end position="19"/>
    </location>
</feature>
<dbReference type="AlphaFoldDB" id="A0A1T5J2E3"/>
<organism evidence="2 3">
    <name type="scientific">Ohtaekwangia koreensis</name>
    <dbReference type="NCBI Taxonomy" id="688867"/>
    <lineage>
        <taxon>Bacteria</taxon>
        <taxon>Pseudomonadati</taxon>
        <taxon>Bacteroidota</taxon>
        <taxon>Cytophagia</taxon>
        <taxon>Cytophagales</taxon>
        <taxon>Fulvivirgaceae</taxon>
        <taxon>Ohtaekwangia</taxon>
    </lineage>
</organism>
<dbReference type="Pfam" id="PF11138">
    <property type="entry name" value="DUF2911"/>
    <property type="match status" value="1"/>
</dbReference>
<evidence type="ECO:0000313" key="2">
    <source>
        <dbReference type="EMBL" id="SKC45452.1"/>
    </source>
</evidence>
<keyword evidence="3" id="KW-1185">Reference proteome</keyword>
<dbReference type="EMBL" id="FUZU01000001">
    <property type="protein sequence ID" value="SKC45452.1"/>
    <property type="molecule type" value="Genomic_DNA"/>
</dbReference>
<proteinExistence type="predicted"/>
<dbReference type="InterPro" id="IPR021314">
    <property type="entry name" value="DUF2911"/>
</dbReference>
<dbReference type="RefSeq" id="WP_079685279.1">
    <property type="nucleotide sequence ID" value="NZ_FUZU01000001.1"/>
</dbReference>
<evidence type="ECO:0008006" key="4">
    <source>
        <dbReference type="Google" id="ProtNLM"/>
    </source>
</evidence>
<protein>
    <recommendedName>
        <fullName evidence="4">DUF2911 domain-containing protein</fullName>
    </recommendedName>
</protein>
<dbReference type="Proteomes" id="UP000190961">
    <property type="component" value="Unassembled WGS sequence"/>
</dbReference>
<evidence type="ECO:0000313" key="3">
    <source>
        <dbReference type="Proteomes" id="UP000190961"/>
    </source>
</evidence>